<keyword evidence="5" id="KW-0256">Endoplasmic reticulum</keyword>
<proteinExistence type="inferred from homology"/>
<comment type="similarity">
    <text evidence="2">Belongs to the ERF4 family.</text>
</comment>
<evidence type="ECO:0000256" key="7">
    <source>
        <dbReference type="SAM" id="MobiDB-lite"/>
    </source>
</evidence>
<dbReference type="Proteomes" id="UP000799291">
    <property type="component" value="Unassembled WGS sequence"/>
</dbReference>
<evidence type="ECO:0000259" key="8">
    <source>
        <dbReference type="Pfam" id="PF10256"/>
    </source>
</evidence>
<comment type="subunit">
    <text evidence="3">Interacts with ERF2.</text>
</comment>
<dbReference type="GO" id="GO:0006612">
    <property type="term" value="P:protein targeting to membrane"/>
    <property type="evidence" value="ECO:0007669"/>
    <property type="project" value="TreeGrafter"/>
</dbReference>
<organism evidence="9 10">
    <name type="scientific">Lentithecium fluviatile CBS 122367</name>
    <dbReference type="NCBI Taxonomy" id="1168545"/>
    <lineage>
        <taxon>Eukaryota</taxon>
        <taxon>Fungi</taxon>
        <taxon>Dikarya</taxon>
        <taxon>Ascomycota</taxon>
        <taxon>Pezizomycotina</taxon>
        <taxon>Dothideomycetes</taxon>
        <taxon>Pleosporomycetidae</taxon>
        <taxon>Pleosporales</taxon>
        <taxon>Massarineae</taxon>
        <taxon>Lentitheciaceae</taxon>
        <taxon>Lentithecium</taxon>
    </lineage>
</organism>
<feature type="region of interest" description="Disordered" evidence="7">
    <location>
        <begin position="498"/>
        <end position="535"/>
    </location>
</feature>
<evidence type="ECO:0000256" key="1">
    <source>
        <dbReference type="ARBA" id="ARBA00004406"/>
    </source>
</evidence>
<comment type="subcellular location">
    <subcellularLocation>
        <location evidence="1">Endoplasmic reticulum membrane</location>
        <topology evidence="1">Peripheral membrane protein</topology>
    </subcellularLocation>
</comment>
<dbReference type="AlphaFoldDB" id="A0A6G1IRS9"/>
<dbReference type="PANTHER" id="PTHR13254:SF0">
    <property type="entry name" value="GOLGIN SUBFAMILY A MEMBER 7_ERF4 DOMAIN-CONTAINING PROTEIN"/>
    <property type="match status" value="1"/>
</dbReference>
<reference evidence="9" key="1">
    <citation type="journal article" date="2020" name="Stud. Mycol.">
        <title>101 Dothideomycetes genomes: a test case for predicting lifestyles and emergence of pathogens.</title>
        <authorList>
            <person name="Haridas S."/>
            <person name="Albert R."/>
            <person name="Binder M."/>
            <person name="Bloem J."/>
            <person name="Labutti K."/>
            <person name="Salamov A."/>
            <person name="Andreopoulos B."/>
            <person name="Baker S."/>
            <person name="Barry K."/>
            <person name="Bills G."/>
            <person name="Bluhm B."/>
            <person name="Cannon C."/>
            <person name="Castanera R."/>
            <person name="Culley D."/>
            <person name="Daum C."/>
            <person name="Ezra D."/>
            <person name="Gonzalez J."/>
            <person name="Henrissat B."/>
            <person name="Kuo A."/>
            <person name="Liang C."/>
            <person name="Lipzen A."/>
            <person name="Lutzoni F."/>
            <person name="Magnuson J."/>
            <person name="Mondo S."/>
            <person name="Nolan M."/>
            <person name="Ohm R."/>
            <person name="Pangilinan J."/>
            <person name="Park H.-J."/>
            <person name="Ramirez L."/>
            <person name="Alfaro M."/>
            <person name="Sun H."/>
            <person name="Tritt A."/>
            <person name="Yoshinaga Y."/>
            <person name="Zwiers L.-H."/>
            <person name="Turgeon B."/>
            <person name="Goodwin S."/>
            <person name="Spatafora J."/>
            <person name="Crous P."/>
            <person name="Grigoriev I."/>
        </authorList>
    </citation>
    <scope>NUCLEOTIDE SEQUENCE</scope>
    <source>
        <strain evidence="9">CBS 122367</strain>
    </source>
</reference>
<dbReference type="InterPro" id="IPR051371">
    <property type="entry name" value="Ras_palmitoyltransferase"/>
</dbReference>
<feature type="region of interest" description="Disordered" evidence="7">
    <location>
        <begin position="176"/>
        <end position="364"/>
    </location>
</feature>
<sequence>MTAGQFAKSVFVLFKSVKSPVVPALEEPFSACDKTLKRTWRSASSTAQHSTAQHSTRHTLKIRTALPTSLPAAHCPFHSPRRAPLQSSPVLLCVCARAQCLHACAQTIGRRFCRRPLLCNLPKPSHRTATDPTTASHDTSASPSAPLPARWSITNRIFNLVPRSIYDAPPRLPASRLWNPVNSSPRNLAVQQQQQQQQQPQRPRTRTRAEPNVPVQRPPSGARDEYPLLTLPERRLSRQSPAPSSLVVERSTGGDSGRASIGLPRDRRSSQFESPQTPQPAMVVGQEHAAADARDDAPVPATRADDPELGATVRKPSPSRISIPSRPASMHSRGASRQGEEEGDGDDASEFPWGPSHPCFPHTNPHVPLNSELYDNTRIIRIKRDWMVKGDLAPTFANLYPEILDPALTEEDFRKVVQKINDTLVDAFNPFSFRAWLDSIMGVATFWLWDDAGLTKVKKQLADLEKWIEIWNREHGEKEGVRIIPLRRTGYLTLDIQIPDPHLGPETGTSRPNTQEDTHEPTATQQGEYGGYATTPTFQVNAPVAIESQS</sequence>
<feature type="compositionally biased region" description="Low complexity" evidence="7">
    <location>
        <begin position="191"/>
        <end position="202"/>
    </location>
</feature>
<dbReference type="EMBL" id="MU005595">
    <property type="protein sequence ID" value="KAF2680680.1"/>
    <property type="molecule type" value="Genomic_DNA"/>
</dbReference>
<dbReference type="GO" id="GO:0031211">
    <property type="term" value="C:endoplasmic reticulum palmitoyltransferase complex"/>
    <property type="evidence" value="ECO:0007669"/>
    <property type="project" value="TreeGrafter"/>
</dbReference>
<keyword evidence="6" id="KW-0472">Membrane</keyword>
<gene>
    <name evidence="9" type="ORF">K458DRAFT_434258</name>
</gene>
<feature type="compositionally biased region" description="Polar residues" evidence="7">
    <location>
        <begin position="180"/>
        <end position="190"/>
    </location>
</feature>
<evidence type="ECO:0000256" key="2">
    <source>
        <dbReference type="ARBA" id="ARBA00007732"/>
    </source>
</evidence>
<name>A0A6G1IRS9_9PLEO</name>
<dbReference type="GO" id="GO:0005789">
    <property type="term" value="C:endoplasmic reticulum membrane"/>
    <property type="evidence" value="ECO:0007669"/>
    <property type="project" value="UniProtKB-SubCell"/>
</dbReference>
<evidence type="ECO:0000313" key="10">
    <source>
        <dbReference type="Proteomes" id="UP000799291"/>
    </source>
</evidence>
<dbReference type="InterPro" id="IPR019383">
    <property type="entry name" value="Golgin_A_7/ERF4"/>
</dbReference>
<feature type="compositionally biased region" description="Polar residues" evidence="7">
    <location>
        <begin position="130"/>
        <end position="143"/>
    </location>
</feature>
<evidence type="ECO:0000256" key="4">
    <source>
        <dbReference type="ARBA" id="ARBA00018463"/>
    </source>
</evidence>
<dbReference type="OrthoDB" id="5377273at2759"/>
<evidence type="ECO:0000313" key="9">
    <source>
        <dbReference type="EMBL" id="KAF2680680.1"/>
    </source>
</evidence>
<accession>A0A6G1IRS9</accession>
<evidence type="ECO:0000256" key="5">
    <source>
        <dbReference type="ARBA" id="ARBA00022824"/>
    </source>
</evidence>
<dbReference type="PANTHER" id="PTHR13254">
    <property type="entry name" value="GOLGI AUTOANTIGEN, GOLGIN SUBFAMILY A, 7"/>
    <property type="match status" value="1"/>
</dbReference>
<feature type="compositionally biased region" description="Basic and acidic residues" evidence="7">
    <location>
        <begin position="222"/>
        <end position="236"/>
    </location>
</feature>
<keyword evidence="10" id="KW-1185">Reference proteome</keyword>
<feature type="domain" description="Golgin subfamily A member 7/ERF4" evidence="8">
    <location>
        <begin position="379"/>
        <end position="495"/>
    </location>
</feature>
<protein>
    <recommendedName>
        <fullName evidence="4">Ras modification protein ERF4</fullName>
    </recommendedName>
</protein>
<dbReference type="Pfam" id="PF10256">
    <property type="entry name" value="Erf4"/>
    <property type="match status" value="1"/>
</dbReference>
<feature type="compositionally biased region" description="Low complexity" evidence="7">
    <location>
        <begin position="316"/>
        <end position="327"/>
    </location>
</feature>
<evidence type="ECO:0000256" key="6">
    <source>
        <dbReference type="ARBA" id="ARBA00023136"/>
    </source>
</evidence>
<feature type="region of interest" description="Disordered" evidence="7">
    <location>
        <begin position="123"/>
        <end position="148"/>
    </location>
</feature>
<evidence type="ECO:0000256" key="3">
    <source>
        <dbReference type="ARBA" id="ARBA00011396"/>
    </source>
</evidence>